<dbReference type="GO" id="GO:0016705">
    <property type="term" value="F:oxidoreductase activity, acting on paired donors, with incorporation or reduction of molecular oxygen"/>
    <property type="evidence" value="ECO:0007669"/>
    <property type="project" value="InterPro"/>
</dbReference>
<dbReference type="Proteomes" id="UP000326565">
    <property type="component" value="Unassembled WGS sequence"/>
</dbReference>
<dbReference type="PANTHER" id="PTHR24305">
    <property type="entry name" value="CYTOCHROME P450"/>
    <property type="match status" value="1"/>
</dbReference>
<dbReference type="OrthoDB" id="4402279at2759"/>
<keyword evidence="8" id="KW-1185">Reference proteome</keyword>
<dbReference type="Pfam" id="PF00067">
    <property type="entry name" value="p450"/>
    <property type="match status" value="1"/>
</dbReference>
<evidence type="ECO:0000313" key="8">
    <source>
        <dbReference type="Proteomes" id="UP000326565"/>
    </source>
</evidence>
<keyword evidence="5" id="KW-0408">Iron</keyword>
<accession>A0A5N5WRS2</accession>
<dbReference type="Gene3D" id="1.10.630.10">
    <property type="entry name" value="Cytochrome P450"/>
    <property type="match status" value="1"/>
</dbReference>
<dbReference type="InterPro" id="IPR036396">
    <property type="entry name" value="Cyt_P450_sf"/>
</dbReference>
<name>A0A5N5WRS2_9EURO</name>
<evidence type="ECO:0000256" key="6">
    <source>
        <dbReference type="ARBA" id="ARBA00023033"/>
    </source>
</evidence>
<keyword evidence="6" id="KW-0503">Monooxygenase</keyword>
<gene>
    <name evidence="7" type="ORF">BDV29DRAFT_193459</name>
</gene>
<evidence type="ECO:0000256" key="2">
    <source>
        <dbReference type="ARBA" id="ARBA00010617"/>
    </source>
</evidence>
<dbReference type="GO" id="GO:0005506">
    <property type="term" value="F:iron ion binding"/>
    <property type="evidence" value="ECO:0007669"/>
    <property type="project" value="InterPro"/>
</dbReference>
<keyword evidence="4" id="KW-0560">Oxidoreductase</keyword>
<dbReference type="SUPFAM" id="SSF48264">
    <property type="entry name" value="Cytochrome P450"/>
    <property type="match status" value="1"/>
</dbReference>
<organism evidence="7 8">
    <name type="scientific">Aspergillus leporis</name>
    <dbReference type="NCBI Taxonomy" id="41062"/>
    <lineage>
        <taxon>Eukaryota</taxon>
        <taxon>Fungi</taxon>
        <taxon>Dikarya</taxon>
        <taxon>Ascomycota</taxon>
        <taxon>Pezizomycotina</taxon>
        <taxon>Eurotiomycetes</taxon>
        <taxon>Eurotiomycetidae</taxon>
        <taxon>Eurotiales</taxon>
        <taxon>Aspergillaceae</taxon>
        <taxon>Aspergillus</taxon>
        <taxon>Aspergillus subgen. Circumdati</taxon>
    </lineage>
</organism>
<dbReference type="InterPro" id="IPR001128">
    <property type="entry name" value="Cyt_P450"/>
</dbReference>
<evidence type="ECO:0000256" key="3">
    <source>
        <dbReference type="ARBA" id="ARBA00022723"/>
    </source>
</evidence>
<reference evidence="7 8" key="1">
    <citation type="submission" date="2019-04" db="EMBL/GenBank/DDBJ databases">
        <title>Friends and foes A comparative genomics study of 23 Aspergillus species from section Flavi.</title>
        <authorList>
            <consortium name="DOE Joint Genome Institute"/>
            <person name="Kjaerbolling I."/>
            <person name="Vesth T."/>
            <person name="Frisvad J.C."/>
            <person name="Nybo J.L."/>
            <person name="Theobald S."/>
            <person name="Kildgaard S."/>
            <person name="Isbrandt T."/>
            <person name="Kuo A."/>
            <person name="Sato A."/>
            <person name="Lyhne E.K."/>
            <person name="Kogle M.E."/>
            <person name="Wiebenga A."/>
            <person name="Kun R.S."/>
            <person name="Lubbers R.J."/>
            <person name="Makela M.R."/>
            <person name="Barry K."/>
            <person name="Chovatia M."/>
            <person name="Clum A."/>
            <person name="Daum C."/>
            <person name="Haridas S."/>
            <person name="He G."/>
            <person name="LaButti K."/>
            <person name="Lipzen A."/>
            <person name="Mondo S."/>
            <person name="Riley R."/>
            <person name="Salamov A."/>
            <person name="Simmons B.A."/>
            <person name="Magnuson J.K."/>
            <person name="Henrissat B."/>
            <person name="Mortensen U.H."/>
            <person name="Larsen T.O."/>
            <person name="Devries R.P."/>
            <person name="Grigoriev I.V."/>
            <person name="Machida M."/>
            <person name="Baker S.E."/>
            <person name="Andersen M.R."/>
        </authorList>
    </citation>
    <scope>NUCLEOTIDE SEQUENCE [LARGE SCALE GENOMIC DNA]</scope>
    <source>
        <strain evidence="7 8">CBS 151.66</strain>
    </source>
</reference>
<dbReference type="PRINTS" id="PR00463">
    <property type="entry name" value="EP450I"/>
</dbReference>
<dbReference type="AlphaFoldDB" id="A0A5N5WRS2"/>
<dbReference type="EMBL" id="ML732279">
    <property type="protein sequence ID" value="KAB8071226.1"/>
    <property type="molecule type" value="Genomic_DNA"/>
</dbReference>
<keyword evidence="3" id="KW-0479">Metal-binding</keyword>
<comment type="similarity">
    <text evidence="2">Belongs to the cytochrome P450 family.</text>
</comment>
<comment type="cofactor">
    <cofactor evidence="1">
        <name>heme</name>
        <dbReference type="ChEBI" id="CHEBI:30413"/>
    </cofactor>
</comment>
<protein>
    <submittedName>
        <fullName evidence="7">Cytochrome P450</fullName>
    </submittedName>
</protein>
<sequence>MAPYFAIPNLVGIESMLDNVQDELEEKLRRHSTIDVTLWMRLFSLESLYRIAFSQKLGYLSQGERHYSYRRLAKELYRWKFDASNRDLMAYFTDLSEKDPDTLDRKGILGTTVTIIFAGVEMTGTTLNFLLYYLQKHPSVLARLREEIDTAIHDGNLTYPPKWNEVAKLDYLQAVLKETLRLHSTARMAGLKPKNRLPAGTNAGCYRYTAHRCEHVYGADADRFRPERWIDASEKQLIAMERAGQA</sequence>
<dbReference type="InterPro" id="IPR002401">
    <property type="entry name" value="Cyt_P450_E_grp-I"/>
</dbReference>
<proteinExistence type="inferred from homology"/>
<evidence type="ECO:0000256" key="1">
    <source>
        <dbReference type="ARBA" id="ARBA00001971"/>
    </source>
</evidence>
<evidence type="ECO:0000256" key="4">
    <source>
        <dbReference type="ARBA" id="ARBA00023002"/>
    </source>
</evidence>
<dbReference type="GO" id="GO:0004497">
    <property type="term" value="F:monooxygenase activity"/>
    <property type="evidence" value="ECO:0007669"/>
    <property type="project" value="UniProtKB-KW"/>
</dbReference>
<dbReference type="GO" id="GO:0044550">
    <property type="term" value="P:secondary metabolite biosynthetic process"/>
    <property type="evidence" value="ECO:0007669"/>
    <property type="project" value="UniProtKB-ARBA"/>
</dbReference>
<evidence type="ECO:0000313" key="7">
    <source>
        <dbReference type="EMBL" id="KAB8071226.1"/>
    </source>
</evidence>
<dbReference type="GO" id="GO:0020037">
    <property type="term" value="F:heme binding"/>
    <property type="evidence" value="ECO:0007669"/>
    <property type="project" value="InterPro"/>
</dbReference>
<dbReference type="PANTHER" id="PTHR24305:SF235">
    <property type="entry name" value="CYTOCHROME P450 MONOOXYGENASE APDB-RELATED"/>
    <property type="match status" value="1"/>
</dbReference>
<evidence type="ECO:0000256" key="5">
    <source>
        <dbReference type="ARBA" id="ARBA00023004"/>
    </source>
</evidence>
<dbReference type="InterPro" id="IPR050121">
    <property type="entry name" value="Cytochrome_P450_monoxygenase"/>
</dbReference>